<evidence type="ECO:0000313" key="1">
    <source>
        <dbReference type="EMBL" id="KNX35882.1"/>
    </source>
</evidence>
<evidence type="ECO:0000313" key="2">
    <source>
        <dbReference type="Proteomes" id="UP000037397"/>
    </source>
</evidence>
<dbReference type="OrthoDB" id="7185309at2"/>
<accession>A0A0L6CDI9</accession>
<comment type="caution">
    <text evidence="1">The sequence shown here is derived from an EMBL/GenBank/DDBJ whole genome shotgun (WGS) entry which is preliminary data.</text>
</comment>
<gene>
    <name evidence="1" type="ORF">VV01_21675</name>
</gene>
<reference evidence="2" key="1">
    <citation type="submission" date="2015-03" db="EMBL/GenBank/DDBJ databases">
        <title>Luteipulveratus halotolerans sp. nov., a novel actinobacterium (Dermacoccaceae) from Sarawak, Malaysia.</title>
        <authorList>
            <person name="Juboi H."/>
            <person name="Basik A."/>
            <person name="Shamsul S.S."/>
            <person name="Arnold P."/>
            <person name="Schmitt E.K."/>
            <person name="Sanglier J.-J."/>
            <person name="Yeo T."/>
        </authorList>
    </citation>
    <scope>NUCLEOTIDE SEQUENCE [LARGE SCALE GENOMIC DNA]</scope>
    <source>
        <strain evidence="2">C296001</strain>
    </source>
</reference>
<sequence>MKCVLAVVPGCPHVGLAEKRFRSALEHAVAAAVDVEVIVIGDDAAAAERGFVGSPTFFIDGRDLFPAPGAVSAVACRMYRLADGRAAGVPDELELLDAVRAATTR</sequence>
<dbReference type="RefSeq" id="WP_050672144.1">
    <property type="nucleotide sequence ID" value="NZ_LAIR01000003.1"/>
</dbReference>
<protein>
    <recommendedName>
        <fullName evidence="3">Alkylmercury lyase</fullName>
    </recommendedName>
</protein>
<name>A0A0L6CDI9_9MICO</name>
<dbReference type="EMBL" id="LAIR01000003">
    <property type="protein sequence ID" value="KNX35882.1"/>
    <property type="molecule type" value="Genomic_DNA"/>
</dbReference>
<dbReference type="AlphaFoldDB" id="A0A0L6CDI9"/>
<evidence type="ECO:0008006" key="3">
    <source>
        <dbReference type="Google" id="ProtNLM"/>
    </source>
</evidence>
<keyword evidence="2" id="KW-1185">Reference proteome</keyword>
<proteinExistence type="predicted"/>
<organism evidence="1 2">
    <name type="scientific">Luteipulveratus halotolerans</name>
    <dbReference type="NCBI Taxonomy" id="1631356"/>
    <lineage>
        <taxon>Bacteria</taxon>
        <taxon>Bacillati</taxon>
        <taxon>Actinomycetota</taxon>
        <taxon>Actinomycetes</taxon>
        <taxon>Micrococcales</taxon>
        <taxon>Dermacoccaceae</taxon>
        <taxon>Luteipulveratus</taxon>
    </lineage>
</organism>
<dbReference type="Proteomes" id="UP000037397">
    <property type="component" value="Unassembled WGS sequence"/>
</dbReference>